<dbReference type="PANTHER" id="PTHR12756">
    <property type="entry name" value="CYTOSOLIC CARBOXYPEPTIDASE"/>
    <property type="match status" value="1"/>
</dbReference>
<evidence type="ECO:0000313" key="6">
    <source>
        <dbReference type="EMBL" id="KMZ89264.1"/>
    </source>
</evidence>
<comment type="cofactor">
    <cofactor evidence="1">
        <name>Zn(2+)</name>
        <dbReference type="ChEBI" id="CHEBI:29105"/>
    </cofactor>
</comment>
<proteinExistence type="inferred from homology"/>
<feature type="compositionally biased region" description="Basic and acidic residues" evidence="4">
    <location>
        <begin position="994"/>
        <end position="1011"/>
    </location>
</feature>
<dbReference type="GO" id="GO:0006508">
    <property type="term" value="P:proteolysis"/>
    <property type="evidence" value="ECO:0007669"/>
    <property type="project" value="InterPro"/>
</dbReference>
<feature type="region of interest" description="Disordered" evidence="4">
    <location>
        <begin position="740"/>
        <end position="783"/>
    </location>
</feature>
<comment type="similarity">
    <text evidence="2 3">Belongs to the peptidase M14 family.</text>
</comment>
<reference evidence="6 7" key="1">
    <citation type="submission" date="2011-08" db="EMBL/GenBank/DDBJ databases">
        <title>The Genome Sequence of Plasmodium vivax Brazil I.</title>
        <authorList>
            <consortium name="The Broad Institute Genome Sequencing Platform"/>
            <consortium name="The Broad Institute Genome Sequencing Center for Infectious Disease"/>
            <person name="Neafsey D."/>
            <person name="Carlton J."/>
            <person name="Barnwell J."/>
            <person name="Collins W."/>
            <person name="Escalante A."/>
            <person name="Mullikin J."/>
            <person name="Saul A."/>
            <person name="Guigo R."/>
            <person name="Camara F."/>
            <person name="Young S.K."/>
            <person name="Zeng Q."/>
            <person name="Gargeya S."/>
            <person name="Fitzgerald M."/>
            <person name="Haas B."/>
            <person name="Abouelleil A."/>
            <person name="Alvarado L."/>
            <person name="Arachchi H.M."/>
            <person name="Berlin A."/>
            <person name="Brown A."/>
            <person name="Chapman S.B."/>
            <person name="Chen Z."/>
            <person name="Dunbar C."/>
            <person name="Freedman E."/>
            <person name="Gearin G."/>
            <person name="Gellesch M."/>
            <person name="Goldberg J."/>
            <person name="Griggs A."/>
            <person name="Gujja S."/>
            <person name="Heiman D."/>
            <person name="Howarth C."/>
            <person name="Larson L."/>
            <person name="Lui A."/>
            <person name="MacDonald P.J.P."/>
            <person name="Montmayeur A."/>
            <person name="Murphy C."/>
            <person name="Neiman D."/>
            <person name="Pearson M."/>
            <person name="Priest M."/>
            <person name="Roberts A."/>
            <person name="Saif S."/>
            <person name="Shea T."/>
            <person name="Shenoy N."/>
            <person name="Sisk P."/>
            <person name="Stolte C."/>
            <person name="Sykes S."/>
            <person name="Wortman J."/>
            <person name="Nusbaum C."/>
            <person name="Birren B."/>
        </authorList>
    </citation>
    <scope>NUCLEOTIDE SEQUENCE [LARGE SCALE GENOMIC DNA]</scope>
    <source>
        <strain evidence="6 7">Brazil I</strain>
    </source>
</reference>
<feature type="region of interest" description="Disordered" evidence="4">
    <location>
        <begin position="1054"/>
        <end position="1089"/>
    </location>
</feature>
<dbReference type="Gene3D" id="2.60.40.3120">
    <property type="match status" value="1"/>
</dbReference>
<dbReference type="InterPro" id="IPR000834">
    <property type="entry name" value="Peptidase_M14"/>
</dbReference>
<evidence type="ECO:0000313" key="7">
    <source>
        <dbReference type="Proteomes" id="UP000053327"/>
    </source>
</evidence>
<dbReference type="EMBL" id="KQ234726">
    <property type="protein sequence ID" value="KMZ89264.1"/>
    <property type="molecule type" value="Genomic_DNA"/>
</dbReference>
<evidence type="ECO:0000256" key="3">
    <source>
        <dbReference type="PROSITE-ProRule" id="PRU01379"/>
    </source>
</evidence>
<accession>A0A0J9T2C7</accession>
<feature type="region of interest" description="Disordered" evidence="4">
    <location>
        <begin position="599"/>
        <end position="669"/>
    </location>
</feature>
<protein>
    <recommendedName>
        <fullName evidence="5">Peptidase M14 domain-containing protein</fullName>
    </recommendedName>
</protein>
<dbReference type="GO" id="GO:0008270">
    <property type="term" value="F:zinc ion binding"/>
    <property type="evidence" value="ECO:0007669"/>
    <property type="project" value="InterPro"/>
</dbReference>
<dbReference type="Pfam" id="PF00246">
    <property type="entry name" value="Peptidase_M14"/>
    <property type="match status" value="1"/>
</dbReference>
<dbReference type="SUPFAM" id="SSF53187">
    <property type="entry name" value="Zn-dependent exopeptidases"/>
    <property type="match status" value="1"/>
</dbReference>
<feature type="region of interest" description="Disordered" evidence="4">
    <location>
        <begin position="1135"/>
        <end position="1233"/>
    </location>
</feature>
<feature type="region of interest" description="Disordered" evidence="4">
    <location>
        <begin position="980"/>
        <end position="1011"/>
    </location>
</feature>
<gene>
    <name evidence="6" type="ORF">PVBG_03614</name>
</gene>
<sequence>MLFEDEDSSSRLHHFDYHRPGPVYLLRYLGVGGECGGRTGVCAEGCVEGSDKRERSEGELPFGVNDNGVVRDCPEGNEAKLKLRLPQGGGRNHVGISGRSGRSSSLEANQLELIFHKSVRAIYEGTNAQVEIPTIARGGWKGGSPCPLGEKNPARETHSDDVEPDKIHIQGMTNQGMTNKGMTNKGMTNKGMTNKGMTYRENVPHKIEDLKSFLMERQENVNERNRQLFMQTMSSIDETLQLNHLCLCRNGRELDPASFAWHDSFVGQALGRACPEGETFRGGQLPSSPPASSPNLYEKLKHIRCVEEPGHTYQHVYPPRCQADRPKEVQIPQGSIQFNAKFESSNLQCVLKEKNREVYSIFLKQDIRSNEKKNQWFYFSASYIPGSYYQSDYFEGRKKKKKEQSGINRIIKEGSNDAYLDSKEDLKVSLDSSDLFLISDVKKLEKPFSVLFRIENMSRPFFLYREGHSPLVFSECRSVKEEVLWERAAYNVTYTRNDTPRHYNLKTNAFEKLSYCTYTLEFAYDFIYPYDTVYFASSLPYTYSYLMKYLGLLKSHVSSEQEGQKRINYVQGTLCTTALGLACPVLAVTNYDGEAADEAAAEAGTADEAADEAAPDAAPNGESRLVGAENSGRNYAEPTDIEGSHRSKAPGEAGQPKELHPVGSVSVPVEEDPKLVDAAKERLHHCCEESTYIDDAMCMYNLCHHRRTGGRREWEDNPGQRSPRKCSNAFMRQFERLLERPPLHPLSHDGGRRPRGSSTSPSLSGSSKVVTSPTPAGEPPSQAPLEEKKIIFLTARVHPGETNASYVMHGFLAFITSDSAYADALRDNFIFIIIPMLNVDGVVLGHNRLCSNGFDLNRQWNRPIYYLHQTVHTAKALIKRIHRKGRVVFFCDFHGHSRKYNCFFFGNFDSRAQLRGRKLAELFCHVMGASLPWFSLEDTHFKSESVSRGTARNVCGGEFAIDCSYTFEVSLIGVKVRSAEAAPPEGGGQTDEANEARQTSEPRDGEELPTRAAQEQKWDFFFFDENVLMLTGISFGISLFKFFNFVSHHEGDISEGERQQGEHNNKKKMASVNESAEVPPSRVKAKGSRVQLGGQLACHRGNLNRLERKRRGEMVKKASLEGVLPLGRVVIEPSSDVKSDAVEPAADVKSHLDGGHPLEGGIRSKAYEAKGDAETTSSSPPGKSTSRQLRKDLRAVKGKGLPNRKKEAKARAKNGESTKIHDEEKTLGEIATK</sequence>
<feature type="compositionally biased region" description="Basic and acidic residues" evidence="4">
    <location>
        <begin position="1054"/>
        <end position="1064"/>
    </location>
</feature>
<feature type="active site" description="Proton donor/acceptor" evidence="3">
    <location>
        <position position="968"/>
    </location>
</feature>
<dbReference type="Proteomes" id="UP000053327">
    <property type="component" value="Unassembled WGS sequence"/>
</dbReference>
<feature type="compositionally biased region" description="Basic and acidic residues" evidence="4">
    <location>
        <begin position="1209"/>
        <end position="1233"/>
    </location>
</feature>
<evidence type="ECO:0000256" key="4">
    <source>
        <dbReference type="SAM" id="MobiDB-lite"/>
    </source>
</evidence>
<evidence type="ECO:0000256" key="1">
    <source>
        <dbReference type="ARBA" id="ARBA00001947"/>
    </source>
</evidence>
<feature type="compositionally biased region" description="Low complexity" evidence="4">
    <location>
        <begin position="756"/>
        <end position="773"/>
    </location>
</feature>
<name>A0A0J9T2C7_PLAV1</name>
<feature type="compositionally biased region" description="Basic and acidic residues" evidence="4">
    <location>
        <begin position="740"/>
        <end position="752"/>
    </location>
</feature>
<feature type="compositionally biased region" description="Basic and acidic residues" evidence="4">
    <location>
        <begin position="1135"/>
        <end position="1156"/>
    </location>
</feature>
<dbReference type="GO" id="GO:0004181">
    <property type="term" value="F:metallocarboxypeptidase activity"/>
    <property type="evidence" value="ECO:0007669"/>
    <property type="project" value="InterPro"/>
</dbReference>
<feature type="domain" description="Peptidase M14" evidence="5">
    <location>
        <begin position="722"/>
        <end position="1000"/>
    </location>
</feature>
<dbReference type="AlphaFoldDB" id="A0A0J9T2C7"/>
<dbReference type="PROSITE" id="PS52035">
    <property type="entry name" value="PEPTIDASE_M14"/>
    <property type="match status" value="1"/>
</dbReference>
<dbReference type="OrthoDB" id="10253041at2759"/>
<evidence type="ECO:0000256" key="2">
    <source>
        <dbReference type="ARBA" id="ARBA00005988"/>
    </source>
</evidence>
<dbReference type="PANTHER" id="PTHR12756:SF11">
    <property type="entry name" value="CYTOSOLIC CARBOXYPEPTIDASE 1"/>
    <property type="match status" value="1"/>
</dbReference>
<evidence type="ECO:0000259" key="5">
    <source>
        <dbReference type="PROSITE" id="PS52035"/>
    </source>
</evidence>
<dbReference type="Gene3D" id="3.40.630.10">
    <property type="entry name" value="Zn peptidases"/>
    <property type="match status" value="1"/>
</dbReference>
<feature type="compositionally biased region" description="Low complexity" evidence="4">
    <location>
        <begin position="1175"/>
        <end position="1186"/>
    </location>
</feature>
<dbReference type="InterPro" id="IPR050821">
    <property type="entry name" value="Cytosolic_carboxypeptidase"/>
</dbReference>
<organism evidence="6 7">
    <name type="scientific">Plasmodium vivax (strain Brazil I)</name>
    <dbReference type="NCBI Taxonomy" id="1033975"/>
    <lineage>
        <taxon>Eukaryota</taxon>
        <taxon>Sar</taxon>
        <taxon>Alveolata</taxon>
        <taxon>Apicomplexa</taxon>
        <taxon>Aconoidasida</taxon>
        <taxon>Haemosporida</taxon>
        <taxon>Plasmodiidae</taxon>
        <taxon>Plasmodium</taxon>
        <taxon>Plasmodium (Plasmodium)</taxon>
    </lineage>
</organism>